<protein>
    <submittedName>
        <fullName evidence="7">PurR-regulated permease PerM</fullName>
    </submittedName>
</protein>
<evidence type="ECO:0000313" key="7">
    <source>
        <dbReference type="EMBL" id="MBM7636811.1"/>
    </source>
</evidence>
<feature type="transmembrane region" description="Helical" evidence="6">
    <location>
        <begin position="233"/>
        <end position="261"/>
    </location>
</feature>
<comment type="subcellular location">
    <subcellularLocation>
        <location evidence="1">Membrane</location>
        <topology evidence="1">Multi-pass membrane protein</topology>
    </subcellularLocation>
</comment>
<dbReference type="EMBL" id="JAFBEI010000037">
    <property type="protein sequence ID" value="MBM7636811.1"/>
    <property type="molecule type" value="Genomic_DNA"/>
</dbReference>
<evidence type="ECO:0000256" key="6">
    <source>
        <dbReference type="SAM" id="Phobius"/>
    </source>
</evidence>
<comment type="caution">
    <text evidence="7">The sequence shown here is derived from an EMBL/GenBank/DDBJ whole genome shotgun (WGS) entry which is preliminary data.</text>
</comment>
<reference evidence="7 8" key="1">
    <citation type="submission" date="2021-01" db="EMBL/GenBank/DDBJ databases">
        <title>Genomic Encyclopedia of Type Strains, Phase IV (KMG-IV): sequencing the most valuable type-strain genomes for metagenomic binning, comparative biology and taxonomic classification.</title>
        <authorList>
            <person name="Goeker M."/>
        </authorList>
    </citation>
    <scope>NUCLEOTIDE SEQUENCE [LARGE SCALE GENOMIC DNA]</scope>
    <source>
        <strain evidence="7 8">DSM 27513</strain>
    </source>
</reference>
<dbReference type="Proteomes" id="UP000809081">
    <property type="component" value="Unassembled WGS sequence"/>
</dbReference>
<keyword evidence="5 6" id="KW-0472">Membrane</keyword>
<keyword evidence="8" id="KW-1185">Reference proteome</keyword>
<evidence type="ECO:0000256" key="2">
    <source>
        <dbReference type="ARBA" id="ARBA00009773"/>
    </source>
</evidence>
<feature type="transmembrane region" description="Helical" evidence="6">
    <location>
        <begin position="268"/>
        <end position="286"/>
    </location>
</feature>
<sequence>MEPQTLWSRFLANIRLRRAVVLLILLAVLYYASSMLSLMLLTFIFTFLVLRLVHFIQKYLPIPTSFIVIVTYLLLIFGIYVAVTKYVPQLAYQSESIVDSVLRFYKNPSKDASIILDYVSKYISQNDIQQQLSHGAQWLIKSLSTLSSMGMTLTMSLLLSFFFTFEKEQLFRFFNRFLEGPNAWLFQDTYYFGKIFTRNFGLVIETQLLIAIINTSLTTLCLYFMGISQLLSLALLIFILSLIPVAGVIISAIPLSFIAYYAGGIRDVIYVLIMLVVVHALESYLLNPKLMSSRTELPIFLTFVTLYVSEHFFGVWGLLVGVPTLLFIIEVLGVNYSDKKRQ</sequence>
<dbReference type="PANTHER" id="PTHR21716">
    <property type="entry name" value="TRANSMEMBRANE PROTEIN"/>
    <property type="match status" value="1"/>
</dbReference>
<evidence type="ECO:0000256" key="5">
    <source>
        <dbReference type="ARBA" id="ARBA00023136"/>
    </source>
</evidence>
<evidence type="ECO:0000256" key="3">
    <source>
        <dbReference type="ARBA" id="ARBA00022692"/>
    </source>
</evidence>
<name>A0ABS2PNX8_9STRE</name>
<keyword evidence="3 6" id="KW-0812">Transmembrane</keyword>
<feature type="transmembrane region" description="Helical" evidence="6">
    <location>
        <begin position="62"/>
        <end position="83"/>
    </location>
</feature>
<evidence type="ECO:0000313" key="8">
    <source>
        <dbReference type="Proteomes" id="UP000809081"/>
    </source>
</evidence>
<dbReference type="Pfam" id="PF01594">
    <property type="entry name" value="AI-2E_transport"/>
    <property type="match status" value="1"/>
</dbReference>
<gene>
    <name evidence="7" type="ORF">JOC31_001636</name>
</gene>
<dbReference type="PANTHER" id="PTHR21716:SF62">
    <property type="entry name" value="TRANSPORT PROTEIN YDBI-RELATED"/>
    <property type="match status" value="1"/>
</dbReference>
<evidence type="ECO:0000256" key="4">
    <source>
        <dbReference type="ARBA" id="ARBA00022989"/>
    </source>
</evidence>
<dbReference type="InterPro" id="IPR002549">
    <property type="entry name" value="AI-2E-like"/>
</dbReference>
<organism evidence="7 8">
    <name type="scientific">Streptococcus saliviloxodontae</name>
    <dbReference type="NCBI Taxonomy" id="1349416"/>
    <lineage>
        <taxon>Bacteria</taxon>
        <taxon>Bacillati</taxon>
        <taxon>Bacillota</taxon>
        <taxon>Bacilli</taxon>
        <taxon>Lactobacillales</taxon>
        <taxon>Streptococcaceae</taxon>
        <taxon>Streptococcus</taxon>
    </lineage>
</organism>
<feature type="transmembrane region" description="Helical" evidence="6">
    <location>
        <begin position="313"/>
        <end position="336"/>
    </location>
</feature>
<evidence type="ECO:0000256" key="1">
    <source>
        <dbReference type="ARBA" id="ARBA00004141"/>
    </source>
</evidence>
<accession>A0ABS2PNX8</accession>
<feature type="transmembrane region" description="Helical" evidence="6">
    <location>
        <begin position="146"/>
        <end position="165"/>
    </location>
</feature>
<feature type="transmembrane region" description="Helical" evidence="6">
    <location>
        <begin position="208"/>
        <end position="227"/>
    </location>
</feature>
<keyword evidence="4 6" id="KW-1133">Transmembrane helix</keyword>
<proteinExistence type="inferred from homology"/>
<comment type="similarity">
    <text evidence="2">Belongs to the autoinducer-2 exporter (AI-2E) (TC 2.A.86) family.</text>
</comment>
<feature type="transmembrane region" description="Helical" evidence="6">
    <location>
        <begin position="20"/>
        <end position="50"/>
    </location>
</feature>